<evidence type="ECO:0000256" key="2">
    <source>
        <dbReference type="ARBA" id="ARBA00007118"/>
    </source>
</evidence>
<dbReference type="InterPro" id="IPR000415">
    <property type="entry name" value="Nitroreductase-like"/>
</dbReference>
<name>A0AAV4LJ33_9BACL</name>
<feature type="domain" description="Nitroreductase" evidence="8">
    <location>
        <begin position="61"/>
        <end position="139"/>
    </location>
</feature>
<dbReference type="Pfam" id="PF00881">
    <property type="entry name" value="Nitroreductase"/>
    <property type="match status" value="2"/>
</dbReference>
<evidence type="ECO:0000256" key="7">
    <source>
        <dbReference type="ARBA" id="ARBA00023027"/>
    </source>
</evidence>
<keyword evidence="5" id="KW-0521">NADP</keyword>
<evidence type="ECO:0000256" key="4">
    <source>
        <dbReference type="ARBA" id="ARBA00022643"/>
    </source>
</evidence>
<gene>
    <name evidence="9" type="primary">yfhC</name>
    <name evidence="9" type="ORF">DNHGIG_33320</name>
</gene>
<protein>
    <submittedName>
        <fullName evidence="9">NAD(P)H nitroreductase YfhC</fullName>
    </submittedName>
</protein>
<evidence type="ECO:0000256" key="5">
    <source>
        <dbReference type="ARBA" id="ARBA00022857"/>
    </source>
</evidence>
<dbReference type="PANTHER" id="PTHR43821:SF1">
    <property type="entry name" value="NAD(P)H NITROREDUCTASE YDJA-RELATED"/>
    <property type="match status" value="1"/>
</dbReference>
<keyword evidence="4" id="KW-0288">FMN</keyword>
<evidence type="ECO:0000259" key="8">
    <source>
        <dbReference type="Pfam" id="PF00881"/>
    </source>
</evidence>
<dbReference type="Proteomes" id="UP001057291">
    <property type="component" value="Unassembled WGS sequence"/>
</dbReference>
<keyword evidence="10" id="KW-1185">Reference proteome</keyword>
<accession>A0AAV4LJ33</accession>
<dbReference type="InterPro" id="IPR052530">
    <property type="entry name" value="NAD(P)H_nitroreductase"/>
</dbReference>
<organism evidence="9 10">
    <name type="scientific">Collibacillus ludicampi</name>
    <dbReference type="NCBI Taxonomy" id="2771369"/>
    <lineage>
        <taxon>Bacteria</taxon>
        <taxon>Bacillati</taxon>
        <taxon>Bacillota</taxon>
        <taxon>Bacilli</taxon>
        <taxon>Bacillales</taxon>
        <taxon>Alicyclobacillaceae</taxon>
        <taxon>Collibacillus</taxon>
    </lineage>
</organism>
<comment type="similarity">
    <text evidence="2">Belongs to the nitroreductase family.</text>
</comment>
<dbReference type="AlphaFoldDB" id="A0AAV4LJ33"/>
<comment type="caution">
    <text evidence="9">The sequence shown here is derived from an EMBL/GenBank/DDBJ whole genome shotgun (WGS) entry which is preliminary data.</text>
</comment>
<dbReference type="GO" id="GO:0016491">
    <property type="term" value="F:oxidoreductase activity"/>
    <property type="evidence" value="ECO:0007669"/>
    <property type="project" value="UniProtKB-KW"/>
</dbReference>
<proteinExistence type="inferred from homology"/>
<feature type="domain" description="Nitroreductase" evidence="8">
    <location>
        <begin position="7"/>
        <end position="60"/>
    </location>
</feature>
<evidence type="ECO:0000313" key="10">
    <source>
        <dbReference type="Proteomes" id="UP001057291"/>
    </source>
</evidence>
<keyword evidence="7" id="KW-0520">NAD</keyword>
<comment type="cofactor">
    <cofactor evidence="1">
        <name>FMN</name>
        <dbReference type="ChEBI" id="CHEBI:58210"/>
    </cofactor>
</comment>
<dbReference type="InterPro" id="IPR029479">
    <property type="entry name" value="Nitroreductase"/>
</dbReference>
<evidence type="ECO:0000256" key="1">
    <source>
        <dbReference type="ARBA" id="ARBA00001917"/>
    </source>
</evidence>
<dbReference type="CDD" id="cd02135">
    <property type="entry name" value="YdjA-like"/>
    <property type="match status" value="1"/>
</dbReference>
<keyword evidence="6" id="KW-0560">Oxidoreductase</keyword>
<dbReference type="RefSeq" id="WP_282200724.1">
    <property type="nucleotide sequence ID" value="NZ_BOQE01000001.1"/>
</dbReference>
<dbReference type="PANTHER" id="PTHR43821">
    <property type="entry name" value="NAD(P)H NITROREDUCTASE YDJA-RELATED"/>
    <property type="match status" value="1"/>
</dbReference>
<evidence type="ECO:0000256" key="6">
    <source>
        <dbReference type="ARBA" id="ARBA00023002"/>
    </source>
</evidence>
<sequence>MNMMECISTRRNIKSFKSDPIARETVVELLRLASFAPNHRMTEPWEIYFLGPETREKLAHKTNFGGAPIVLAIACTPAKTQIDRDEHYAAVACFIQNLMLAAWEKGIGTGWSSIAAGERARQIIGIPEGYEVVGVIPMGIPAELPQVKERQPIENKLHDRP</sequence>
<keyword evidence="3" id="KW-0285">Flavoprotein</keyword>
<evidence type="ECO:0000256" key="3">
    <source>
        <dbReference type="ARBA" id="ARBA00022630"/>
    </source>
</evidence>
<dbReference type="InterPro" id="IPR026021">
    <property type="entry name" value="YdjA-like"/>
</dbReference>
<evidence type="ECO:0000313" key="9">
    <source>
        <dbReference type="EMBL" id="GIM47783.1"/>
    </source>
</evidence>
<dbReference type="SUPFAM" id="SSF55469">
    <property type="entry name" value="FMN-dependent nitroreductase-like"/>
    <property type="match status" value="1"/>
</dbReference>
<dbReference type="Gene3D" id="3.40.109.10">
    <property type="entry name" value="NADH Oxidase"/>
    <property type="match status" value="1"/>
</dbReference>
<reference evidence="9" key="1">
    <citation type="journal article" date="2023" name="Int. J. Syst. Evol. Microbiol.">
        <title>Collibacillus ludicampi gen. nov., sp. nov., a new soil bacterium of the family Alicyclobacillaceae.</title>
        <authorList>
            <person name="Jojima T."/>
            <person name="Ioku Y."/>
            <person name="Fukuta Y."/>
            <person name="Shirasaka N."/>
            <person name="Matsumura Y."/>
            <person name="Mori M."/>
        </authorList>
    </citation>
    <scope>NUCLEOTIDE SEQUENCE</scope>
    <source>
        <strain evidence="9">TP075</strain>
    </source>
</reference>
<dbReference type="EMBL" id="BOQE01000001">
    <property type="protein sequence ID" value="GIM47783.1"/>
    <property type="molecule type" value="Genomic_DNA"/>
</dbReference>